<dbReference type="SUPFAM" id="SSF46689">
    <property type="entry name" value="Homeodomain-like"/>
    <property type="match status" value="1"/>
</dbReference>
<dbReference type="EMBL" id="QBKP01000001">
    <property type="protein sequence ID" value="PTX53517.1"/>
    <property type="molecule type" value="Genomic_DNA"/>
</dbReference>
<dbReference type="AlphaFoldDB" id="A0A2T6BBU2"/>
<reference evidence="3 4" key="1">
    <citation type="submission" date="2018-04" db="EMBL/GenBank/DDBJ databases">
        <title>Genomic Encyclopedia of Archaeal and Bacterial Type Strains, Phase II (KMG-II): from individual species to whole genera.</title>
        <authorList>
            <person name="Goeker M."/>
        </authorList>
    </citation>
    <scope>NUCLEOTIDE SEQUENCE [LARGE SCALE GENOMIC DNA]</scope>
    <source>
        <strain evidence="3 4">DSM 21823</strain>
    </source>
</reference>
<dbReference type="RefSeq" id="WP_158640442.1">
    <property type="nucleotide sequence ID" value="NZ_QBKP01000001.1"/>
</dbReference>
<dbReference type="OrthoDB" id="3218408at2"/>
<sequence length="190" mass="20315">MTIPALQTDRTRLTPRDWIAAGFRALVNGGAPALRVEPLARGLGTSKGSFYWHFADLAALKVQMVALWQRLAEEEITTTVLASGAEGRAALQALIGRISVAPPAAYGGAGVEPALRGWARTEPKVAQAVAAMDTRRLAVLESFFTQARHDDPAHAARLFYAATLGLMELRLTTGADMRAGLEVQLDALLP</sequence>
<dbReference type="Proteomes" id="UP000244224">
    <property type="component" value="Unassembled WGS sequence"/>
</dbReference>
<name>A0A2T6BBU2_9RHOB</name>
<keyword evidence="4" id="KW-1185">Reference proteome</keyword>
<evidence type="ECO:0000259" key="2">
    <source>
        <dbReference type="Pfam" id="PF00440"/>
    </source>
</evidence>
<gene>
    <name evidence="3" type="ORF">C8N34_101435</name>
</gene>
<accession>A0A2T6BBU2</accession>
<protein>
    <submittedName>
        <fullName evidence="3">TetR family transcriptional regulator</fullName>
    </submittedName>
</protein>
<evidence type="ECO:0000256" key="1">
    <source>
        <dbReference type="ARBA" id="ARBA00023125"/>
    </source>
</evidence>
<dbReference type="InterPro" id="IPR001647">
    <property type="entry name" value="HTH_TetR"/>
</dbReference>
<evidence type="ECO:0000313" key="3">
    <source>
        <dbReference type="EMBL" id="PTX53517.1"/>
    </source>
</evidence>
<feature type="domain" description="HTH tetR-type" evidence="2">
    <location>
        <begin position="19"/>
        <end position="56"/>
    </location>
</feature>
<organism evidence="3 4">
    <name type="scientific">Gemmobacter caeni</name>
    <dbReference type="NCBI Taxonomy" id="589035"/>
    <lineage>
        <taxon>Bacteria</taxon>
        <taxon>Pseudomonadati</taxon>
        <taxon>Pseudomonadota</taxon>
        <taxon>Alphaproteobacteria</taxon>
        <taxon>Rhodobacterales</taxon>
        <taxon>Paracoccaceae</taxon>
        <taxon>Gemmobacter</taxon>
    </lineage>
</organism>
<dbReference type="GO" id="GO:0003677">
    <property type="term" value="F:DNA binding"/>
    <property type="evidence" value="ECO:0007669"/>
    <property type="project" value="UniProtKB-KW"/>
</dbReference>
<evidence type="ECO:0000313" key="4">
    <source>
        <dbReference type="Proteomes" id="UP000244224"/>
    </source>
</evidence>
<dbReference type="InterPro" id="IPR009057">
    <property type="entry name" value="Homeodomain-like_sf"/>
</dbReference>
<dbReference type="Gene3D" id="1.10.357.10">
    <property type="entry name" value="Tetracycline Repressor, domain 2"/>
    <property type="match status" value="1"/>
</dbReference>
<keyword evidence="1" id="KW-0238">DNA-binding</keyword>
<comment type="caution">
    <text evidence="3">The sequence shown here is derived from an EMBL/GenBank/DDBJ whole genome shotgun (WGS) entry which is preliminary data.</text>
</comment>
<dbReference type="Pfam" id="PF00440">
    <property type="entry name" value="TetR_N"/>
    <property type="match status" value="1"/>
</dbReference>
<proteinExistence type="predicted"/>